<accession>A0A0N4XW32</accession>
<keyword evidence="1" id="KW-0812">Transmembrane</keyword>
<reference evidence="2 3" key="2">
    <citation type="submission" date="2018-11" db="EMBL/GenBank/DDBJ databases">
        <authorList>
            <consortium name="Pathogen Informatics"/>
        </authorList>
    </citation>
    <scope>NUCLEOTIDE SEQUENCE [LARGE SCALE GENOMIC DNA]</scope>
</reference>
<keyword evidence="1" id="KW-0472">Membrane</keyword>
<proteinExistence type="predicted"/>
<reference evidence="4" key="1">
    <citation type="submission" date="2017-02" db="UniProtKB">
        <authorList>
            <consortium name="WormBaseParasite"/>
        </authorList>
    </citation>
    <scope>IDENTIFICATION</scope>
</reference>
<protein>
    <submittedName>
        <fullName evidence="4">Transmembrane protein</fullName>
    </submittedName>
</protein>
<sequence length="73" mass="8455">MGFITTQLPSYSTRSATLRFGHAFVESRRGREIKSNQIIVPQMPTWKKYARIVLPHVGLILLSLLYVYRNSMD</sequence>
<dbReference type="Proteomes" id="UP000271162">
    <property type="component" value="Unassembled WGS sequence"/>
</dbReference>
<keyword evidence="3" id="KW-1185">Reference proteome</keyword>
<evidence type="ECO:0000256" key="1">
    <source>
        <dbReference type="SAM" id="Phobius"/>
    </source>
</evidence>
<keyword evidence="1" id="KW-1133">Transmembrane helix</keyword>
<evidence type="ECO:0000313" key="2">
    <source>
        <dbReference type="EMBL" id="VDL70652.1"/>
    </source>
</evidence>
<feature type="transmembrane region" description="Helical" evidence="1">
    <location>
        <begin position="49"/>
        <end position="68"/>
    </location>
</feature>
<dbReference type="WBParaSite" id="NBR_0000706201-mRNA-1">
    <property type="protein sequence ID" value="NBR_0000706201-mRNA-1"/>
    <property type="gene ID" value="NBR_0000706201"/>
</dbReference>
<evidence type="ECO:0000313" key="4">
    <source>
        <dbReference type="WBParaSite" id="NBR_0000706201-mRNA-1"/>
    </source>
</evidence>
<gene>
    <name evidence="2" type="ORF">NBR_LOCUS7063</name>
</gene>
<evidence type="ECO:0000313" key="3">
    <source>
        <dbReference type="Proteomes" id="UP000271162"/>
    </source>
</evidence>
<name>A0A0N4XW32_NIPBR</name>
<dbReference type="AlphaFoldDB" id="A0A0N4XW32"/>
<dbReference type="EMBL" id="UYSL01019855">
    <property type="protein sequence ID" value="VDL70652.1"/>
    <property type="molecule type" value="Genomic_DNA"/>
</dbReference>
<organism evidence="4">
    <name type="scientific">Nippostrongylus brasiliensis</name>
    <name type="common">Rat hookworm</name>
    <dbReference type="NCBI Taxonomy" id="27835"/>
    <lineage>
        <taxon>Eukaryota</taxon>
        <taxon>Metazoa</taxon>
        <taxon>Ecdysozoa</taxon>
        <taxon>Nematoda</taxon>
        <taxon>Chromadorea</taxon>
        <taxon>Rhabditida</taxon>
        <taxon>Rhabditina</taxon>
        <taxon>Rhabditomorpha</taxon>
        <taxon>Strongyloidea</taxon>
        <taxon>Heligmosomidae</taxon>
        <taxon>Nippostrongylus</taxon>
    </lineage>
</organism>